<feature type="transmembrane region" description="Helical" evidence="7">
    <location>
        <begin position="67"/>
        <end position="89"/>
    </location>
</feature>
<dbReference type="Proteomes" id="UP000057043">
    <property type="component" value="Unassembled WGS sequence"/>
</dbReference>
<dbReference type="GO" id="GO:0005886">
    <property type="term" value="C:plasma membrane"/>
    <property type="evidence" value="ECO:0007669"/>
    <property type="project" value="UniProtKB-SubCell"/>
</dbReference>
<protein>
    <submittedName>
        <fullName evidence="10">ABC transporter, permease protein</fullName>
    </submittedName>
</protein>
<comment type="caution">
    <text evidence="10">The sequence shown here is derived from an EMBL/GenBank/DDBJ whole genome shotgun (WGS) entry which is preliminary data.</text>
</comment>
<feature type="domain" description="ABC transmembrane type-1" evidence="8">
    <location>
        <begin position="63"/>
        <end position="246"/>
    </location>
</feature>
<keyword evidence="5 7" id="KW-1133">Transmembrane helix</keyword>
<dbReference type="SUPFAM" id="SSF161098">
    <property type="entry name" value="MetI-like"/>
    <property type="match status" value="1"/>
</dbReference>
<feature type="transmembrane region" description="Helical" evidence="7">
    <location>
        <begin position="16"/>
        <end position="35"/>
    </location>
</feature>
<evidence type="ECO:0000259" key="8">
    <source>
        <dbReference type="PROSITE" id="PS50928"/>
    </source>
</evidence>
<evidence type="ECO:0000313" key="9">
    <source>
        <dbReference type="EMBL" id="KUK45616.1"/>
    </source>
</evidence>
<evidence type="ECO:0000256" key="5">
    <source>
        <dbReference type="ARBA" id="ARBA00022989"/>
    </source>
</evidence>
<feature type="transmembrane region" description="Helical" evidence="7">
    <location>
        <begin position="127"/>
        <end position="149"/>
    </location>
</feature>
<dbReference type="GO" id="GO:0055085">
    <property type="term" value="P:transmembrane transport"/>
    <property type="evidence" value="ECO:0007669"/>
    <property type="project" value="InterPro"/>
</dbReference>
<dbReference type="CDD" id="cd06261">
    <property type="entry name" value="TM_PBP2"/>
    <property type="match status" value="1"/>
</dbReference>
<dbReference type="AlphaFoldDB" id="A0A101IJM9"/>
<evidence type="ECO:0000256" key="1">
    <source>
        <dbReference type="ARBA" id="ARBA00004651"/>
    </source>
</evidence>
<feature type="transmembrane region" description="Helical" evidence="7">
    <location>
        <begin position="221"/>
        <end position="242"/>
    </location>
</feature>
<dbReference type="PANTHER" id="PTHR30151">
    <property type="entry name" value="ALKANE SULFONATE ABC TRANSPORTER-RELATED, MEMBRANE SUBUNIT"/>
    <property type="match status" value="1"/>
</dbReference>
<keyword evidence="6 7" id="KW-0472">Membrane</keyword>
<evidence type="ECO:0000256" key="2">
    <source>
        <dbReference type="ARBA" id="ARBA00022448"/>
    </source>
</evidence>
<dbReference type="InterPro" id="IPR035906">
    <property type="entry name" value="MetI-like_sf"/>
</dbReference>
<evidence type="ECO:0000313" key="12">
    <source>
        <dbReference type="Proteomes" id="UP000057043"/>
    </source>
</evidence>
<evidence type="ECO:0000256" key="3">
    <source>
        <dbReference type="ARBA" id="ARBA00022475"/>
    </source>
</evidence>
<keyword evidence="4 7" id="KW-0812">Transmembrane</keyword>
<dbReference type="PATRIC" id="fig|301375.6.peg.2451"/>
<dbReference type="Pfam" id="PF00528">
    <property type="entry name" value="BPD_transp_1"/>
    <property type="match status" value="1"/>
</dbReference>
<dbReference type="Gene3D" id="1.10.3720.10">
    <property type="entry name" value="MetI-like"/>
    <property type="match status" value="1"/>
</dbReference>
<feature type="transmembrane region" description="Helical" evidence="7">
    <location>
        <begin position="101"/>
        <end position="121"/>
    </location>
</feature>
<dbReference type="PROSITE" id="PS50928">
    <property type="entry name" value="ABC_TM1"/>
    <property type="match status" value="1"/>
</dbReference>
<dbReference type="EMBL" id="LGFT01000001">
    <property type="protein sequence ID" value="KUK45616.1"/>
    <property type="molecule type" value="Genomic_DNA"/>
</dbReference>
<organism evidence="10 11">
    <name type="scientific">Methanothrix harundinacea</name>
    <dbReference type="NCBI Taxonomy" id="301375"/>
    <lineage>
        <taxon>Archaea</taxon>
        <taxon>Methanobacteriati</taxon>
        <taxon>Methanobacteriota</taxon>
        <taxon>Stenosarchaea group</taxon>
        <taxon>Methanomicrobia</taxon>
        <taxon>Methanotrichales</taxon>
        <taxon>Methanotrichaceae</taxon>
        <taxon>Methanothrix</taxon>
    </lineage>
</organism>
<name>A0A101IJM9_9EURY</name>
<reference evidence="11 12" key="2">
    <citation type="journal article" date="2015" name="MBio">
        <title>Genome-Resolved Metagenomic Analysis Reveals Roles for Candidate Phyla and Other Microbial Community Members in Biogeochemical Transformations in Oil Reservoirs.</title>
        <authorList>
            <person name="Hu P."/>
            <person name="Tom L."/>
            <person name="Singh A."/>
            <person name="Thomas B.C."/>
            <person name="Baker B.J."/>
            <person name="Piceno Y.M."/>
            <person name="Andersen G.L."/>
            <person name="Banfield J.F."/>
        </authorList>
    </citation>
    <scope>NUCLEOTIDE SEQUENCE [LARGE SCALE GENOMIC DNA]</scope>
    <source>
        <strain evidence="9">57_489</strain>
    </source>
</reference>
<evidence type="ECO:0000256" key="6">
    <source>
        <dbReference type="ARBA" id="ARBA00023136"/>
    </source>
</evidence>
<proteinExistence type="inferred from homology"/>
<keyword evidence="3" id="KW-1003">Cell membrane</keyword>
<keyword evidence="2 7" id="KW-0813">Transport</keyword>
<dbReference type="InterPro" id="IPR000515">
    <property type="entry name" value="MetI-like"/>
</dbReference>
<dbReference type="EMBL" id="LGHB01000012">
    <property type="protein sequence ID" value="KUK96481.1"/>
    <property type="molecule type" value="Genomic_DNA"/>
</dbReference>
<evidence type="ECO:0000256" key="4">
    <source>
        <dbReference type="ARBA" id="ARBA00022692"/>
    </source>
</evidence>
<evidence type="ECO:0000313" key="11">
    <source>
        <dbReference type="Proteomes" id="UP000053961"/>
    </source>
</evidence>
<evidence type="ECO:0000313" key="10">
    <source>
        <dbReference type="EMBL" id="KUK96481.1"/>
    </source>
</evidence>
<reference evidence="10" key="1">
    <citation type="journal article" date="2015" name="MBio">
        <title>Genome-resolved metagenomic analysis reveals roles for candidate phyla and other microbial community members in biogeochemical transformations in oil reservoirs.</title>
        <authorList>
            <person name="Hu P."/>
            <person name="Tom L."/>
            <person name="Singh A."/>
            <person name="Thomas B.C."/>
            <person name="Baker B.J."/>
            <person name="Piceno Y.M."/>
            <person name="Andersen G.L."/>
            <person name="Banfield J.F."/>
        </authorList>
    </citation>
    <scope>NUCLEOTIDE SEQUENCE [LARGE SCALE GENOMIC DNA]</scope>
    <source>
        <strain evidence="10">56_747</strain>
    </source>
</reference>
<accession>A0A101IJM9</accession>
<dbReference type="Proteomes" id="UP000053961">
    <property type="component" value="Unassembled WGS sequence"/>
</dbReference>
<sequence>MTFSERARDELAEHGIETLSVLGFVVAWQILAMAIDNPLKLPSFFQVAEALLRQWPTILQVDLPVSLIHFALGMGAGLLVALPIGMAMGWSRVADRIFDPLVELIRPIPPLAWIPFAIIWFGLTAQAAGFIVFVGAVFPILINSYLGFRSVSRIYVESAMVLGATKNRDLIRYVAIPSALPSIAAGIRIAMGIAWMCIVAAEMFGASTRSGLGYRLWDYYSLHMMDLVFLYMIVLGLLGLLIDRTFRYVVQEKLLRWQEGLRQN</sequence>
<comment type="subcellular location">
    <subcellularLocation>
        <location evidence="1 7">Cell membrane</location>
        <topology evidence="1 7">Multi-pass membrane protein</topology>
    </subcellularLocation>
</comment>
<evidence type="ECO:0000256" key="7">
    <source>
        <dbReference type="RuleBase" id="RU363032"/>
    </source>
</evidence>
<feature type="transmembrane region" description="Helical" evidence="7">
    <location>
        <begin position="170"/>
        <end position="201"/>
    </location>
</feature>
<dbReference type="PANTHER" id="PTHR30151:SF0">
    <property type="entry name" value="ABC TRANSPORTER PERMEASE PROTEIN MJ0413-RELATED"/>
    <property type="match status" value="1"/>
</dbReference>
<comment type="similarity">
    <text evidence="7">Belongs to the binding-protein-dependent transport system permease family.</text>
</comment>
<gene>
    <name evidence="9" type="ORF">XD72_0090</name>
    <name evidence="10" type="ORF">XE07_1048</name>
</gene>